<organism evidence="3 4">
    <name type="scientific">Chryseobacterium artocarpi</name>
    <dbReference type="NCBI Taxonomy" id="1414727"/>
    <lineage>
        <taxon>Bacteria</taxon>
        <taxon>Pseudomonadati</taxon>
        <taxon>Bacteroidota</taxon>
        <taxon>Flavobacteriia</taxon>
        <taxon>Flavobacteriales</taxon>
        <taxon>Weeksellaceae</taxon>
        <taxon>Chryseobacterium group</taxon>
        <taxon>Chryseobacterium</taxon>
    </lineage>
</organism>
<evidence type="ECO:0000313" key="4">
    <source>
        <dbReference type="Proteomes" id="UP000092651"/>
    </source>
</evidence>
<dbReference type="Gene3D" id="3.40.30.10">
    <property type="entry name" value="Glutaredoxin"/>
    <property type="match status" value="1"/>
</dbReference>
<dbReference type="OrthoDB" id="1134224at2"/>
<dbReference type="InterPro" id="IPR013766">
    <property type="entry name" value="Thioredoxin_domain"/>
</dbReference>
<feature type="domain" description="Thioredoxin" evidence="2">
    <location>
        <begin position="26"/>
        <end position="169"/>
    </location>
</feature>
<dbReference type="Proteomes" id="UP000092651">
    <property type="component" value="Unassembled WGS sequence"/>
</dbReference>
<dbReference type="SUPFAM" id="SSF52833">
    <property type="entry name" value="Thioredoxin-like"/>
    <property type="match status" value="1"/>
</dbReference>
<evidence type="ECO:0000256" key="1">
    <source>
        <dbReference type="SAM" id="SignalP"/>
    </source>
</evidence>
<gene>
    <name evidence="3" type="ORF">BBI01_06720</name>
</gene>
<feature type="signal peptide" evidence="1">
    <location>
        <begin position="1"/>
        <end position="19"/>
    </location>
</feature>
<dbReference type="PROSITE" id="PS51352">
    <property type="entry name" value="THIOREDOXIN_2"/>
    <property type="match status" value="1"/>
</dbReference>
<evidence type="ECO:0000259" key="2">
    <source>
        <dbReference type="PROSITE" id="PS51352"/>
    </source>
</evidence>
<dbReference type="AlphaFoldDB" id="A0A1B8ZXQ5"/>
<dbReference type="InterPro" id="IPR036249">
    <property type="entry name" value="Thioredoxin-like_sf"/>
</dbReference>
<feature type="chain" id="PRO_5008621310" description="Thioredoxin domain-containing protein" evidence="1">
    <location>
        <begin position="20"/>
        <end position="438"/>
    </location>
</feature>
<evidence type="ECO:0000313" key="3">
    <source>
        <dbReference type="EMBL" id="OCA76380.1"/>
    </source>
</evidence>
<accession>A0A1B8ZXQ5</accession>
<sequence length="438" mass="51197">MKKYIVCILLVCIAVLGYSQNTRTVFGVNDTMPFTNFNSIQNNTNKTLTLPVKDKKLTLFYILNTSCIPCIKKIPTLERYQKNYEKDIQIVLVFTDSLKKINKVKERVEILRKTFLPILSAESGLDKQFPYKVYGETIWIDENRIIKNSTGSDEIKEENIKIFLDKTKLPFVLEKTHYIDVSKGMLENMKLDSGNRELFSFHLFRIAPSFNTRASTSSSEEPDPTEKITRWYRYTSDLRTIGKHLLNKRYIHDSRVIFEVTNKEKLVPDYSQKGDNRFAFDFTFPPMTIVSARELMKQQFESVLSIEFKDTVQNIECYVMRRFKNVDISQKHAYTNADVPYEQLKTDNILSKLDSQGIQHMQSWEWYGIIDALNSGGFSRQFKYFIVDETGIQRDLKVDFSILLRTDNIELVNQSIAKYGVKLEKAMRPLEIILIRDK</sequence>
<proteinExistence type="predicted"/>
<reference evidence="3 4" key="1">
    <citation type="submission" date="2016-07" db="EMBL/GenBank/DDBJ databases">
        <authorList>
            <person name="Jeong J.-J."/>
            <person name="Kim D.W."/>
            <person name="Sang M.K."/>
            <person name="Choi I.-G."/>
            <person name="Kim K.D."/>
        </authorList>
    </citation>
    <scope>NUCLEOTIDE SEQUENCE [LARGE SCALE GENOMIC DNA]</scope>
    <source>
        <strain evidence="3 4">UTM-3</strain>
    </source>
</reference>
<dbReference type="EMBL" id="MAYH01000012">
    <property type="protein sequence ID" value="OCA76380.1"/>
    <property type="molecule type" value="Genomic_DNA"/>
</dbReference>
<name>A0A1B8ZXQ5_9FLAO</name>
<protein>
    <recommendedName>
        <fullName evidence="2">Thioredoxin domain-containing protein</fullName>
    </recommendedName>
</protein>
<comment type="caution">
    <text evidence="3">The sequence shown here is derived from an EMBL/GenBank/DDBJ whole genome shotgun (WGS) entry which is preliminary data.</text>
</comment>
<keyword evidence="1" id="KW-0732">Signal</keyword>
<keyword evidence="4" id="KW-1185">Reference proteome</keyword>
<dbReference type="RefSeq" id="WP_065394049.1">
    <property type="nucleotide sequence ID" value="NZ_MAYH01000012.1"/>
</dbReference>